<dbReference type="InterPro" id="IPR050229">
    <property type="entry name" value="GlpE_sulfurtransferase"/>
</dbReference>
<dbReference type="PROSITE" id="PS50206">
    <property type="entry name" value="RHODANESE_3"/>
    <property type="match status" value="1"/>
</dbReference>
<feature type="domain" description="Rhodanese" evidence="1">
    <location>
        <begin position="11"/>
        <end position="100"/>
    </location>
</feature>
<proteinExistence type="predicted"/>
<organism evidence="2 3">
    <name type="scientific">Streptomyces nigra</name>
    <dbReference type="NCBI Taxonomy" id="1827580"/>
    <lineage>
        <taxon>Bacteria</taxon>
        <taxon>Bacillati</taxon>
        <taxon>Actinomycetota</taxon>
        <taxon>Actinomycetes</taxon>
        <taxon>Kitasatosporales</taxon>
        <taxon>Streptomycetaceae</taxon>
        <taxon>Streptomyces</taxon>
    </lineage>
</organism>
<evidence type="ECO:0000313" key="3">
    <source>
        <dbReference type="Proteomes" id="UP001622690"/>
    </source>
</evidence>
<dbReference type="PANTHER" id="PTHR43031">
    <property type="entry name" value="FAD-DEPENDENT OXIDOREDUCTASE"/>
    <property type="match status" value="1"/>
</dbReference>
<dbReference type="EMBL" id="CP108125">
    <property type="protein sequence ID" value="WTO87747.1"/>
    <property type="molecule type" value="Genomic_DNA"/>
</dbReference>
<dbReference type="Gene3D" id="3.40.250.10">
    <property type="entry name" value="Rhodanese-like domain"/>
    <property type="match status" value="1"/>
</dbReference>
<dbReference type="Proteomes" id="UP001622690">
    <property type="component" value="Chromosome"/>
</dbReference>
<sequence length="108" mass="10928">MARVTPAEALARTDAVLLDVREPEAWADGHAPGALSVPLAALEAGAPLPSAAEGRPVVAICRSGRRSRDAAALLTARGVDVVDVLGGMRAWAEAGLPVVAEAGAGRDR</sequence>
<protein>
    <submittedName>
        <fullName evidence="2">Rhodanese-like domain-containing protein</fullName>
    </submittedName>
</protein>
<name>A0ABZ1J5A9_9ACTN</name>
<dbReference type="SMART" id="SM00450">
    <property type="entry name" value="RHOD"/>
    <property type="match status" value="1"/>
</dbReference>
<evidence type="ECO:0000313" key="2">
    <source>
        <dbReference type="EMBL" id="WTO87747.1"/>
    </source>
</evidence>
<dbReference type="InterPro" id="IPR036873">
    <property type="entry name" value="Rhodanese-like_dom_sf"/>
</dbReference>
<dbReference type="PANTHER" id="PTHR43031:SF1">
    <property type="entry name" value="PYRIDINE NUCLEOTIDE-DISULPHIDE OXIDOREDUCTASE"/>
    <property type="match status" value="1"/>
</dbReference>
<keyword evidence="3" id="KW-1185">Reference proteome</keyword>
<dbReference type="SUPFAM" id="SSF52821">
    <property type="entry name" value="Rhodanese/Cell cycle control phosphatase"/>
    <property type="match status" value="1"/>
</dbReference>
<reference evidence="2 3" key="1">
    <citation type="submission" date="2022-10" db="EMBL/GenBank/DDBJ databases">
        <title>The complete genomes of actinobacterial strains from the NBC collection.</title>
        <authorList>
            <person name="Joergensen T.S."/>
            <person name="Alvarez Arevalo M."/>
            <person name="Sterndorff E.B."/>
            <person name="Faurdal D."/>
            <person name="Vuksanovic O."/>
            <person name="Mourched A.-S."/>
            <person name="Charusanti P."/>
            <person name="Shaw S."/>
            <person name="Blin K."/>
            <person name="Weber T."/>
        </authorList>
    </citation>
    <scope>NUCLEOTIDE SEQUENCE [LARGE SCALE GENOMIC DNA]</scope>
    <source>
        <strain evidence="2 3">NBC_00206</strain>
    </source>
</reference>
<evidence type="ECO:0000259" key="1">
    <source>
        <dbReference type="PROSITE" id="PS50206"/>
    </source>
</evidence>
<accession>A0ABZ1J5A9</accession>
<dbReference type="Pfam" id="PF00581">
    <property type="entry name" value="Rhodanese"/>
    <property type="match status" value="1"/>
</dbReference>
<gene>
    <name evidence="2" type="ORF">OHU27_31570</name>
</gene>
<dbReference type="CDD" id="cd00158">
    <property type="entry name" value="RHOD"/>
    <property type="match status" value="1"/>
</dbReference>
<dbReference type="InterPro" id="IPR001763">
    <property type="entry name" value="Rhodanese-like_dom"/>
</dbReference>